<dbReference type="Proteomes" id="UP001147752">
    <property type="component" value="Unassembled WGS sequence"/>
</dbReference>
<evidence type="ECO:0000256" key="2">
    <source>
        <dbReference type="ARBA" id="ARBA00023043"/>
    </source>
</evidence>
<feature type="repeat" description="ANK" evidence="3">
    <location>
        <begin position="1393"/>
        <end position="1425"/>
    </location>
</feature>
<evidence type="ECO:0000313" key="7">
    <source>
        <dbReference type="Proteomes" id="UP001147752"/>
    </source>
</evidence>
<evidence type="ECO:0000259" key="4">
    <source>
        <dbReference type="Pfam" id="PF22939"/>
    </source>
</evidence>
<dbReference type="Gene3D" id="1.25.40.20">
    <property type="entry name" value="Ankyrin repeat-containing domain"/>
    <property type="match status" value="7"/>
</dbReference>
<keyword evidence="7" id="KW-1185">Reference proteome</keyword>
<feature type="repeat" description="ANK" evidence="3">
    <location>
        <begin position="1188"/>
        <end position="1220"/>
    </location>
</feature>
<dbReference type="InterPro" id="IPR027417">
    <property type="entry name" value="P-loop_NTPase"/>
</dbReference>
<keyword evidence="2 3" id="KW-0040">ANK repeat</keyword>
<feature type="repeat" description="ANK" evidence="3">
    <location>
        <begin position="1056"/>
        <end position="1084"/>
    </location>
</feature>
<dbReference type="EMBL" id="JAPZBT010000002">
    <property type="protein sequence ID" value="KAJ5373354.1"/>
    <property type="molecule type" value="Genomic_DNA"/>
</dbReference>
<reference evidence="6" key="1">
    <citation type="submission" date="2022-12" db="EMBL/GenBank/DDBJ databases">
        <authorList>
            <person name="Petersen C."/>
        </authorList>
    </citation>
    <scope>NUCLEOTIDE SEQUENCE</scope>
    <source>
        <strain evidence="6">IBT 3081</strain>
    </source>
</reference>
<feature type="domain" description="Nephrocystin 3-like N-terminal" evidence="5">
    <location>
        <begin position="104"/>
        <end position="283"/>
    </location>
</feature>
<feature type="repeat" description="ANK" evidence="3">
    <location>
        <begin position="1262"/>
        <end position="1290"/>
    </location>
</feature>
<evidence type="ECO:0000313" key="6">
    <source>
        <dbReference type="EMBL" id="KAJ5373354.1"/>
    </source>
</evidence>
<dbReference type="SMART" id="SM00248">
    <property type="entry name" value="ANK"/>
    <property type="match status" value="24"/>
</dbReference>
<proteinExistence type="predicted"/>
<dbReference type="InterPro" id="IPR054471">
    <property type="entry name" value="GPIID_WHD"/>
</dbReference>
<dbReference type="SUPFAM" id="SSF48403">
    <property type="entry name" value="Ankyrin repeat"/>
    <property type="match status" value="4"/>
</dbReference>
<dbReference type="InterPro" id="IPR002110">
    <property type="entry name" value="Ankyrin_rpt"/>
</dbReference>
<feature type="repeat" description="ANK" evidence="3">
    <location>
        <begin position="814"/>
        <end position="846"/>
    </location>
</feature>
<dbReference type="PROSITE" id="PS50297">
    <property type="entry name" value="ANK_REP_REGION"/>
    <property type="match status" value="6"/>
</dbReference>
<dbReference type="Pfam" id="PF22939">
    <property type="entry name" value="WHD_GPIID"/>
    <property type="match status" value="1"/>
</dbReference>
<dbReference type="OrthoDB" id="7464126at2759"/>
<evidence type="ECO:0000259" key="5">
    <source>
        <dbReference type="Pfam" id="PF24883"/>
    </source>
</evidence>
<dbReference type="RefSeq" id="XP_056579340.1">
    <property type="nucleotide sequence ID" value="XM_056723090.1"/>
</dbReference>
<reference evidence="6" key="2">
    <citation type="journal article" date="2023" name="IMA Fungus">
        <title>Comparative genomic study of the Penicillium genus elucidates a diverse pangenome and 15 lateral gene transfer events.</title>
        <authorList>
            <person name="Petersen C."/>
            <person name="Sorensen T."/>
            <person name="Nielsen M.R."/>
            <person name="Sondergaard T.E."/>
            <person name="Sorensen J.L."/>
            <person name="Fitzpatrick D.A."/>
            <person name="Frisvad J.C."/>
            <person name="Nielsen K.L."/>
        </authorList>
    </citation>
    <scope>NUCLEOTIDE SEQUENCE</scope>
    <source>
        <strain evidence="6">IBT 3081</strain>
    </source>
</reference>
<evidence type="ECO:0000256" key="1">
    <source>
        <dbReference type="ARBA" id="ARBA00022737"/>
    </source>
</evidence>
<feature type="repeat" description="ANK" evidence="3">
    <location>
        <begin position="1155"/>
        <end position="1187"/>
    </location>
</feature>
<dbReference type="PROSITE" id="PS50088">
    <property type="entry name" value="ANK_REPEAT"/>
    <property type="match status" value="11"/>
</dbReference>
<dbReference type="Gene3D" id="3.40.50.300">
    <property type="entry name" value="P-loop containing nucleotide triphosphate hydrolases"/>
    <property type="match status" value="1"/>
</dbReference>
<dbReference type="PANTHER" id="PTHR24198:SF194">
    <property type="entry name" value="INVERSIN-A"/>
    <property type="match status" value="1"/>
</dbReference>
<feature type="repeat" description="ANK" evidence="3">
    <location>
        <begin position="1701"/>
        <end position="1733"/>
    </location>
</feature>
<sequence>MEAAEQKVLTLKGLIESERVKDIHDGISMMLITVTSTAEGVHNIQARLEATLTDLERPLVRITDQVSDLHGALKESERNELLTWVSPIPAQQHYREALASVLFGSGEWLYQEQRFVTWRDSSSSETFWLHGIPGCGKTKLAAVIIQHLRQQSGGASQPAPIAHFFCSRNLAEPERTDPQDIIRSLVKQVSLTREGNVFRVRSPLLKAYKSRQAEASHTGERPAPLTVEECVEIMCEIGRATPFTIVIDALDECTSQQRRILLQALEGIRQRCRDVVKIFVSSRYEEDIAVSFKKGDILEVTSQTNYEDLKQFVEVEVETFVKRWSTMHGESIAVLQKLGEDIKEALMTGAQGMFLWVTLQLESISDTEHVKDIESIRQVLTSLPPTLRKSYEAIYKRIESMGESTRRVAIQSFQWLLCAKRKLSVSEFVAAMGMSSSPSSHVSARSIRDYCCNLVIIDNESDTFRLAHLTVREFLETLLEFSIDESNATVANRCLGLYIGDNCESDILSYATWYWPAHVEQLSGSPQRAAIKPALLEFFTEEEHFEDWLDDLDALPIEEGPSWSNMLHRKLAASFASPPSALFMISCFGLEEVLESSDLARMMDVNQRNKHDTSALYMSARWGHVAITQRLLDLGAAVDAPGSQYGSALQAACFAGQEEIVNLLLDKGASFFPDESSLAGKGEYSTPLQAALANGHDGVAQLLIDRGCKLTKKKQFDDAMDTASFRGNVNIVERLLSGKAGVFTPNTMPDPLQVALFGGKARQAKRLIQEYGNGRIDEEIGYFGNALAAAIASRKLGLVQLVVDAGANLDTRGRFGSPLRSAVISDHLDIARYLLKKGVSPNTKDEKLGDPLQAAASLGNVDMMLLLLDHGAHADGCGGHFGNTLQAASFNGHEQCVRLLIERGAALDRKYHQMPVRYRDTLQAAVYAGHENIVEILFAAGAKLNRISWGRGVRHGMHSRSKRITLPGSRTATGGLDIPEKLGPLEVAARKGNAILVKMLLAKGARIDAMDDDSSYGRYHSECTYTASQIAGFWGHLPVVELLLYHGADINVVRQTLGTPLQAALEGGHFDVAELLLSRGAEIDKHWGMFGSCLQVYSERGHLEIVKFLLDRGANIEDSGGENGNALQVACDAGHIDIVLFLLGKHADVRASGKNLGNALQAASAKGHLDIVKLLLRRGIEVDEADTDSETALCLAANNGHEQTVLFLLQQEASIDGNSTLLKYDASEEPEPPSQIPRAGMLHKALPHNRHKSPREDILAIALHLAASSGHESTVSILLENGANTHHKGKLPCKRTDASDSTPLFAACFCGHASTARRLFQHDPWSYISHNTFMSAVKTSLARGKKEIATMLVQEAILAGFKAEHFDGAFRYACANGYAEFLKQILEHFVHENLPTALLLAAEEGRGAVVEVLLQNGADVDIPDEDGNLALDLAIKGIKKNRAPSNWIEVLMILLCAGADTDDLSGKTREVFPDIAKYGRVDILRTLDHSGYNILDDATLYPEALVQASADGNIEKINYMRSKHVPSTKNIKDAVLAAINWQSDRTDRIPTIKTLLSLKTPLLFDGNQDFEPLVIASEKKHLSIVAILLQHARHGRSVVETAFEAAIRRNSVVCIRLILESQSWEPAERLGLCSRSILKHGPCINKDILAYLFDQGVSPNTRDPQTGATLLYIAATKSFYNGEAVRNFVAHGAALDLEGGEYGTALHGAAVAGNWKSVDLLLSSGADVNAQNGRFGTPLMVVMLQTWEKDRCRVESKLDFMIECFQCHRCCARKLLDWGADVDAEGGEFGTALRAAQKVGNKPGIKMLLEDEESDGDNSEVSEF</sequence>
<feature type="repeat" description="ANK" evidence="3">
    <location>
        <begin position="611"/>
        <end position="643"/>
    </location>
</feature>
<name>A0A9W9SA11_9EURO</name>
<dbReference type="InterPro" id="IPR056884">
    <property type="entry name" value="NPHP3-like_N"/>
</dbReference>
<gene>
    <name evidence="6" type="ORF">N7517_005360</name>
</gene>
<dbReference type="SUPFAM" id="SSF52540">
    <property type="entry name" value="P-loop containing nucleoside triphosphate hydrolases"/>
    <property type="match status" value="1"/>
</dbReference>
<evidence type="ECO:0000256" key="3">
    <source>
        <dbReference type="PROSITE-ProRule" id="PRU00023"/>
    </source>
</evidence>
<organism evidence="6 7">
    <name type="scientific">Penicillium concentricum</name>
    <dbReference type="NCBI Taxonomy" id="293559"/>
    <lineage>
        <taxon>Eukaryota</taxon>
        <taxon>Fungi</taxon>
        <taxon>Dikarya</taxon>
        <taxon>Ascomycota</taxon>
        <taxon>Pezizomycotina</taxon>
        <taxon>Eurotiomycetes</taxon>
        <taxon>Eurotiomycetidae</taxon>
        <taxon>Eurotiales</taxon>
        <taxon>Aspergillaceae</taxon>
        <taxon>Penicillium</taxon>
    </lineage>
</organism>
<dbReference type="GeneID" id="81462273"/>
<feature type="repeat" description="ANK" evidence="3">
    <location>
        <begin position="683"/>
        <end position="715"/>
    </location>
</feature>
<dbReference type="Pfam" id="PF12796">
    <property type="entry name" value="Ank_2"/>
    <property type="match status" value="9"/>
</dbReference>
<accession>A0A9W9SA11</accession>
<dbReference type="InterPro" id="IPR036770">
    <property type="entry name" value="Ankyrin_rpt-contain_sf"/>
</dbReference>
<dbReference type="PANTHER" id="PTHR24198">
    <property type="entry name" value="ANKYRIN REPEAT AND PROTEIN KINASE DOMAIN-CONTAINING PROTEIN"/>
    <property type="match status" value="1"/>
</dbReference>
<feature type="repeat" description="ANK" evidence="3">
    <location>
        <begin position="980"/>
        <end position="1012"/>
    </location>
</feature>
<comment type="caution">
    <text evidence="6">The sequence shown here is derived from an EMBL/GenBank/DDBJ whole genome shotgun (WGS) entry which is preliminary data.</text>
</comment>
<feature type="repeat" description="ANK" evidence="3">
    <location>
        <begin position="1122"/>
        <end position="1154"/>
    </location>
</feature>
<evidence type="ECO:0008006" key="8">
    <source>
        <dbReference type="Google" id="ProtNLM"/>
    </source>
</evidence>
<keyword evidence="1" id="KW-0677">Repeat</keyword>
<feature type="domain" description="GPI inositol-deacylase winged helix" evidence="4">
    <location>
        <begin position="402"/>
        <end position="475"/>
    </location>
</feature>
<dbReference type="Pfam" id="PF24883">
    <property type="entry name" value="NPHP3_N"/>
    <property type="match status" value="1"/>
</dbReference>
<protein>
    <recommendedName>
        <fullName evidence="8">NACHT domain-containing protein</fullName>
    </recommendedName>
</protein>